<protein>
    <submittedName>
        <fullName evidence="1">Uncharacterized protein</fullName>
    </submittedName>
</protein>
<name>A0A382EFI5_9ZZZZ</name>
<reference evidence="1" key="1">
    <citation type="submission" date="2018-05" db="EMBL/GenBank/DDBJ databases">
        <authorList>
            <person name="Lanie J.A."/>
            <person name="Ng W.-L."/>
            <person name="Kazmierczak K.M."/>
            <person name="Andrzejewski T.M."/>
            <person name="Davidsen T.M."/>
            <person name="Wayne K.J."/>
            <person name="Tettelin H."/>
            <person name="Glass J.I."/>
            <person name="Rusch D."/>
            <person name="Podicherti R."/>
            <person name="Tsui H.-C.T."/>
            <person name="Winkler M.E."/>
        </authorList>
    </citation>
    <scope>NUCLEOTIDE SEQUENCE</scope>
</reference>
<proteinExistence type="predicted"/>
<dbReference type="EMBL" id="UINC01044122">
    <property type="protein sequence ID" value="SVB49139.1"/>
    <property type="molecule type" value="Genomic_DNA"/>
</dbReference>
<gene>
    <name evidence="1" type="ORF">METZ01_LOCUS201993</name>
</gene>
<accession>A0A382EFI5</accession>
<organism evidence="1">
    <name type="scientific">marine metagenome</name>
    <dbReference type="NCBI Taxonomy" id="408172"/>
    <lineage>
        <taxon>unclassified sequences</taxon>
        <taxon>metagenomes</taxon>
        <taxon>ecological metagenomes</taxon>
    </lineage>
</organism>
<dbReference type="AlphaFoldDB" id="A0A382EFI5"/>
<evidence type="ECO:0000313" key="1">
    <source>
        <dbReference type="EMBL" id="SVB49139.1"/>
    </source>
</evidence>
<sequence length="92" mass="9903">MGSPTNDLRVISEPRDFDRAEGIDMLAPLLLVYLVAPGSVPRGYPSNPPKNRIPLEDHGIPLVGVALKFPGELDGIISKVVHVKGIPGEYYG</sequence>